<dbReference type="InterPro" id="IPR027417">
    <property type="entry name" value="P-loop_NTPase"/>
</dbReference>
<dbReference type="AlphaFoldDB" id="A0A7W6J5D7"/>
<evidence type="ECO:0000256" key="2">
    <source>
        <dbReference type="ARBA" id="ARBA00004870"/>
    </source>
</evidence>
<keyword evidence="5 13" id="KW-0444">Lipid biosynthesis</keyword>
<dbReference type="GO" id="GO:0005524">
    <property type="term" value="F:ATP binding"/>
    <property type="evidence" value="ECO:0007669"/>
    <property type="project" value="UniProtKB-UniRule"/>
</dbReference>
<comment type="similarity">
    <text evidence="13">Belongs to the LpxK family.</text>
</comment>
<comment type="function">
    <text evidence="1 13">Transfers the gamma-phosphate of ATP to the 4'-position of a tetraacyldisaccharide 1-phosphate intermediate (termed DS-1-P) to form tetraacyldisaccharide 1,4'-bis-phosphate (lipid IVA).</text>
</comment>
<protein>
    <recommendedName>
        <fullName evidence="4 13">Tetraacyldisaccharide 4'-kinase</fullName>
        <ecNumber evidence="3 13">2.7.1.130</ecNumber>
    </recommendedName>
    <alternativeName>
        <fullName evidence="12 13">Lipid A 4'-kinase</fullName>
    </alternativeName>
</protein>
<evidence type="ECO:0000256" key="1">
    <source>
        <dbReference type="ARBA" id="ARBA00002274"/>
    </source>
</evidence>
<dbReference type="Proteomes" id="UP000528286">
    <property type="component" value="Unassembled WGS sequence"/>
</dbReference>
<keyword evidence="6 13" id="KW-0441">Lipid A biosynthesis</keyword>
<evidence type="ECO:0000256" key="3">
    <source>
        <dbReference type="ARBA" id="ARBA00012071"/>
    </source>
</evidence>
<dbReference type="PANTHER" id="PTHR42724">
    <property type="entry name" value="TETRAACYLDISACCHARIDE 4'-KINASE"/>
    <property type="match status" value="1"/>
</dbReference>
<dbReference type="HAMAP" id="MF_00409">
    <property type="entry name" value="LpxK"/>
    <property type="match status" value="1"/>
</dbReference>
<dbReference type="GO" id="GO:0009244">
    <property type="term" value="P:lipopolysaccharide core region biosynthetic process"/>
    <property type="evidence" value="ECO:0007669"/>
    <property type="project" value="TreeGrafter"/>
</dbReference>
<keyword evidence="10 13" id="KW-0067">ATP-binding</keyword>
<evidence type="ECO:0000256" key="4">
    <source>
        <dbReference type="ARBA" id="ARBA00016436"/>
    </source>
</evidence>
<evidence type="ECO:0000313" key="14">
    <source>
        <dbReference type="EMBL" id="MBB4064322.1"/>
    </source>
</evidence>
<evidence type="ECO:0000256" key="9">
    <source>
        <dbReference type="ARBA" id="ARBA00022777"/>
    </source>
</evidence>
<keyword evidence="15" id="KW-1185">Reference proteome</keyword>
<gene>
    <name evidence="13" type="primary">lpxK</name>
    <name evidence="14" type="ORF">GGR23_001499</name>
</gene>
<evidence type="ECO:0000256" key="12">
    <source>
        <dbReference type="ARBA" id="ARBA00029757"/>
    </source>
</evidence>
<evidence type="ECO:0000313" key="15">
    <source>
        <dbReference type="Proteomes" id="UP000528286"/>
    </source>
</evidence>
<accession>A0A7W6J5D7</accession>
<dbReference type="EC" id="2.7.1.130" evidence="3 13"/>
<dbReference type="InterPro" id="IPR003758">
    <property type="entry name" value="LpxK"/>
</dbReference>
<keyword evidence="11 13" id="KW-0443">Lipid metabolism</keyword>
<evidence type="ECO:0000256" key="6">
    <source>
        <dbReference type="ARBA" id="ARBA00022556"/>
    </source>
</evidence>
<keyword evidence="7 13" id="KW-0808">Transferase</keyword>
<dbReference type="GO" id="GO:0005886">
    <property type="term" value="C:plasma membrane"/>
    <property type="evidence" value="ECO:0007669"/>
    <property type="project" value="TreeGrafter"/>
</dbReference>
<dbReference type="SUPFAM" id="SSF52540">
    <property type="entry name" value="P-loop containing nucleoside triphosphate hydrolases"/>
    <property type="match status" value="1"/>
</dbReference>
<comment type="catalytic activity">
    <reaction evidence="13">
        <text>a lipid A disaccharide + ATP = a lipid IVA + ADP + H(+)</text>
        <dbReference type="Rhea" id="RHEA:67840"/>
        <dbReference type="ChEBI" id="CHEBI:15378"/>
        <dbReference type="ChEBI" id="CHEBI:30616"/>
        <dbReference type="ChEBI" id="CHEBI:176343"/>
        <dbReference type="ChEBI" id="CHEBI:176425"/>
        <dbReference type="ChEBI" id="CHEBI:456216"/>
        <dbReference type="EC" id="2.7.1.130"/>
    </reaction>
</comment>
<dbReference type="GO" id="GO:0009245">
    <property type="term" value="P:lipid A biosynthetic process"/>
    <property type="evidence" value="ECO:0007669"/>
    <property type="project" value="UniProtKB-UniRule"/>
</dbReference>
<keyword evidence="9 13" id="KW-0418">Kinase</keyword>
<dbReference type="GO" id="GO:0009029">
    <property type="term" value="F:lipid-A 4'-kinase activity"/>
    <property type="evidence" value="ECO:0007669"/>
    <property type="project" value="UniProtKB-UniRule"/>
</dbReference>
<organism evidence="14 15">
    <name type="scientific">Gellertiella hungarica</name>
    <dbReference type="NCBI Taxonomy" id="1572859"/>
    <lineage>
        <taxon>Bacteria</taxon>
        <taxon>Pseudomonadati</taxon>
        <taxon>Pseudomonadota</taxon>
        <taxon>Alphaproteobacteria</taxon>
        <taxon>Hyphomicrobiales</taxon>
        <taxon>Rhizobiaceae</taxon>
        <taxon>Gellertiella</taxon>
    </lineage>
</organism>
<evidence type="ECO:0000256" key="13">
    <source>
        <dbReference type="HAMAP-Rule" id="MF_00409"/>
    </source>
</evidence>
<comment type="caution">
    <text evidence="14">The sequence shown here is derived from an EMBL/GenBank/DDBJ whole genome shotgun (WGS) entry which is preliminary data.</text>
</comment>
<dbReference type="PANTHER" id="PTHR42724:SF1">
    <property type="entry name" value="TETRAACYLDISACCHARIDE 4'-KINASE, MITOCHONDRIAL-RELATED"/>
    <property type="match status" value="1"/>
</dbReference>
<proteinExistence type="inferred from homology"/>
<dbReference type="NCBIfam" id="TIGR00682">
    <property type="entry name" value="lpxK"/>
    <property type="match status" value="1"/>
</dbReference>
<comment type="pathway">
    <text evidence="2 13">Glycolipid biosynthesis; lipid IV(A) biosynthesis; lipid IV(A) from (3R)-3-hydroxytetradecanoyl-[acyl-carrier-protein] and UDP-N-acetyl-alpha-D-glucosamine: step 6/6.</text>
</comment>
<feature type="binding site" evidence="13">
    <location>
        <begin position="56"/>
        <end position="63"/>
    </location>
    <ligand>
        <name>ATP</name>
        <dbReference type="ChEBI" id="CHEBI:30616"/>
    </ligand>
</feature>
<evidence type="ECO:0000256" key="10">
    <source>
        <dbReference type="ARBA" id="ARBA00022840"/>
    </source>
</evidence>
<dbReference type="UniPathway" id="UPA00359">
    <property type="reaction ID" value="UER00482"/>
</dbReference>
<evidence type="ECO:0000256" key="5">
    <source>
        <dbReference type="ARBA" id="ARBA00022516"/>
    </source>
</evidence>
<dbReference type="Pfam" id="PF02606">
    <property type="entry name" value="LpxK"/>
    <property type="match status" value="1"/>
</dbReference>
<name>A0A7W6J5D7_9HYPH</name>
<reference evidence="14 15" key="1">
    <citation type="submission" date="2020-08" db="EMBL/GenBank/DDBJ databases">
        <title>Genomic Encyclopedia of Type Strains, Phase IV (KMG-IV): sequencing the most valuable type-strain genomes for metagenomic binning, comparative biology and taxonomic classification.</title>
        <authorList>
            <person name="Goeker M."/>
        </authorList>
    </citation>
    <scope>NUCLEOTIDE SEQUENCE [LARGE SCALE GENOMIC DNA]</scope>
    <source>
        <strain evidence="14 15">DSM 29853</strain>
    </source>
</reference>
<evidence type="ECO:0000256" key="7">
    <source>
        <dbReference type="ARBA" id="ARBA00022679"/>
    </source>
</evidence>
<dbReference type="EMBL" id="JACIEZ010000002">
    <property type="protein sequence ID" value="MBB4064322.1"/>
    <property type="molecule type" value="Genomic_DNA"/>
</dbReference>
<sequence>MQMVSDSPPFWWTKADWRAYALSPVSFLYGRIAGYRMANAPRTGVSVPVICAGNFTAGGAGKTPTALALAEAAKAKGLVPGFLSRGYGGSIDVTTVVDPDHHRADAVGDEPLLLARTALTVIARRRLEGAERLIREGATLIIMDDGFQSARLAIDFALLVVDSHRSTGNGFVIPAGPVRAPMDVQLRHATALLKVGDGDNADYLIRRAARAGLGVMEARLMPKPMPELAGRRVLAFAGIADPGKFFRTVESLGAEIAESRSFPDHSHLEEDQMRDLLETARRQALMLVTTAKDHVRLAGHGGTAAELAAAATVIAVEMQFDDPRAPGMIIDRAVDAARKRLLGQKTS</sequence>
<evidence type="ECO:0000256" key="11">
    <source>
        <dbReference type="ARBA" id="ARBA00023098"/>
    </source>
</evidence>
<evidence type="ECO:0000256" key="8">
    <source>
        <dbReference type="ARBA" id="ARBA00022741"/>
    </source>
</evidence>
<keyword evidence="8 13" id="KW-0547">Nucleotide-binding</keyword>